<gene>
    <name evidence="3" type="ORF">SLEP1_g40665</name>
</gene>
<proteinExistence type="predicted"/>
<dbReference type="CDD" id="cd09272">
    <property type="entry name" value="RNase_HI_RT_Ty1"/>
    <property type="match status" value="1"/>
</dbReference>
<dbReference type="PANTHER" id="PTHR11439">
    <property type="entry name" value="GAG-POL-RELATED RETROTRANSPOSON"/>
    <property type="match status" value="1"/>
</dbReference>
<keyword evidence="4" id="KW-1185">Reference proteome</keyword>
<sequence length="842" mass="92800">MLQYLQSVKKAADNMYGVGEYLTDRDIVFQALTGLDTEYSVAKRTISHRSPFPSFVDLQSLLLIEESTLQREKSISALPFVNSSAQQVLQTSVHSSCMGSSIPEAYYSGTQSRLDFFGINRGHGSFYRGGRGNKQGGQGGHVFHGSFSNFDRGFYSGAPTNPGHGSPSFLNTAGNPSSLQHSSYGQHSSHFRGSSLPPLLPNPPMSACQLCDQLTHKARDCPLLIGTNIASLSSAPATLTATTFPTVPDSKWYIDSGANTHVSSAPSNLSHSSPYSDLEFIQDIHLKNVLLHCNSAEGLYSVSSSSQSHPMVLTTAVVSLGVWHLRLGHPSSDSITQLFGARIKAFQCDNGREYDNADFATHFQNNVCDAASPASAQSASGPDASLFTTSIGDCPVTADGSVPTPTPALLLPLHCLLQFLLLLRLMLLGALTEPKTFKQACNLPEWQRVMQEEFLALQHNQTWVLVSPPSGANIVGSKWVYPIKQQNDGSIEHYKARLMAQGYTQQPGIDYDETCSPVVKPVTIRTIITLALSKSWPIHQLDVKNAFLNEHLYEPIYMYQPPGFVDPQYPDRACLLQHALTAYYDCSMCLYRSNASFNPDGLFLCQTKYIFDLLARTGMSDCNAAATPMSPRQKLAASDSPPYLDSTQYRSIVGALQYLTFTRPNIAFTIHQVCQYMHAPTQNHFQAMKRILRYLKGTAHYGLQLFKEFSPSLHIYIDNTIARSSAEAEYRAMANVVAEVVWVRQLLAELHVFLSSAPIVLCDNINALYLALNHIQHQRTKHIEIDIHFVRERVASRAILLQHVPSSLQRADILTKALSSTAFCSQRSNLCVLHQPAPIAGE</sequence>
<comment type="caution">
    <text evidence="3">The sequence shown here is derived from an EMBL/GenBank/DDBJ whole genome shotgun (WGS) entry which is preliminary data.</text>
</comment>
<feature type="compositionally biased region" description="Polar residues" evidence="1">
    <location>
        <begin position="168"/>
        <end position="192"/>
    </location>
</feature>
<feature type="region of interest" description="Disordered" evidence="1">
    <location>
        <begin position="156"/>
        <end position="196"/>
    </location>
</feature>
<dbReference type="InterPro" id="IPR013103">
    <property type="entry name" value="RVT_2"/>
</dbReference>
<dbReference type="PANTHER" id="PTHR11439:SF524">
    <property type="entry name" value="RNA-DIRECTED DNA POLYMERASE, PROTEIN KINASE RLK-PELLE-DLSV FAMILY"/>
    <property type="match status" value="1"/>
</dbReference>
<reference evidence="3 4" key="1">
    <citation type="journal article" date="2021" name="Commun. Biol.">
        <title>The genome of Shorea leprosula (Dipterocarpaceae) highlights the ecological relevance of drought in aseasonal tropical rainforests.</title>
        <authorList>
            <person name="Ng K.K.S."/>
            <person name="Kobayashi M.J."/>
            <person name="Fawcett J.A."/>
            <person name="Hatakeyama M."/>
            <person name="Paape T."/>
            <person name="Ng C.H."/>
            <person name="Ang C.C."/>
            <person name="Tnah L.H."/>
            <person name="Lee C.T."/>
            <person name="Nishiyama T."/>
            <person name="Sese J."/>
            <person name="O'Brien M.J."/>
            <person name="Copetti D."/>
            <person name="Mohd Noor M.I."/>
            <person name="Ong R.C."/>
            <person name="Putra M."/>
            <person name="Sireger I.Z."/>
            <person name="Indrioko S."/>
            <person name="Kosugi Y."/>
            <person name="Izuno A."/>
            <person name="Isagi Y."/>
            <person name="Lee S.L."/>
            <person name="Shimizu K.K."/>
        </authorList>
    </citation>
    <scope>NUCLEOTIDE SEQUENCE [LARGE SCALE GENOMIC DNA]</scope>
    <source>
        <strain evidence="3">214</strain>
    </source>
</reference>
<feature type="domain" description="Reverse transcriptase Ty1/copia-type" evidence="2">
    <location>
        <begin position="460"/>
        <end position="589"/>
    </location>
</feature>
<dbReference type="SUPFAM" id="SSF56672">
    <property type="entry name" value="DNA/RNA polymerases"/>
    <property type="match status" value="1"/>
</dbReference>
<evidence type="ECO:0000313" key="3">
    <source>
        <dbReference type="EMBL" id="GKV32028.1"/>
    </source>
</evidence>
<dbReference type="Pfam" id="PF07727">
    <property type="entry name" value="RVT_2"/>
    <property type="match status" value="1"/>
</dbReference>
<organism evidence="3 4">
    <name type="scientific">Rubroshorea leprosula</name>
    <dbReference type="NCBI Taxonomy" id="152421"/>
    <lineage>
        <taxon>Eukaryota</taxon>
        <taxon>Viridiplantae</taxon>
        <taxon>Streptophyta</taxon>
        <taxon>Embryophyta</taxon>
        <taxon>Tracheophyta</taxon>
        <taxon>Spermatophyta</taxon>
        <taxon>Magnoliopsida</taxon>
        <taxon>eudicotyledons</taxon>
        <taxon>Gunneridae</taxon>
        <taxon>Pentapetalae</taxon>
        <taxon>rosids</taxon>
        <taxon>malvids</taxon>
        <taxon>Malvales</taxon>
        <taxon>Dipterocarpaceae</taxon>
        <taxon>Rubroshorea</taxon>
    </lineage>
</organism>
<dbReference type="EMBL" id="BPVZ01000093">
    <property type="protein sequence ID" value="GKV32028.1"/>
    <property type="molecule type" value="Genomic_DNA"/>
</dbReference>
<evidence type="ECO:0000256" key="1">
    <source>
        <dbReference type="SAM" id="MobiDB-lite"/>
    </source>
</evidence>
<accession>A0AAV5L4K0</accession>
<name>A0AAV5L4K0_9ROSI</name>
<protein>
    <recommendedName>
        <fullName evidence="2">Reverse transcriptase Ty1/copia-type domain-containing protein</fullName>
    </recommendedName>
</protein>
<dbReference type="AlphaFoldDB" id="A0AAV5L4K0"/>
<dbReference type="Proteomes" id="UP001054252">
    <property type="component" value="Unassembled WGS sequence"/>
</dbReference>
<evidence type="ECO:0000259" key="2">
    <source>
        <dbReference type="Pfam" id="PF07727"/>
    </source>
</evidence>
<evidence type="ECO:0000313" key="4">
    <source>
        <dbReference type="Proteomes" id="UP001054252"/>
    </source>
</evidence>
<dbReference type="InterPro" id="IPR043502">
    <property type="entry name" value="DNA/RNA_pol_sf"/>
</dbReference>